<dbReference type="OrthoDB" id="1524444at2"/>
<evidence type="ECO:0000313" key="2">
    <source>
        <dbReference type="EMBL" id="SHJ69190.1"/>
    </source>
</evidence>
<reference evidence="2 3" key="1">
    <citation type="submission" date="2016-11" db="EMBL/GenBank/DDBJ databases">
        <authorList>
            <person name="Jaros S."/>
            <person name="Januszkiewicz K."/>
            <person name="Wedrychowicz H."/>
        </authorList>
    </citation>
    <scope>NUCLEOTIDE SEQUENCE [LARGE SCALE GENOMIC DNA]</scope>
    <source>
        <strain evidence="2 3">DSM 22807</strain>
    </source>
</reference>
<accession>A0A1M6LDC3</accession>
<feature type="signal peptide" evidence="1">
    <location>
        <begin position="1"/>
        <end position="20"/>
    </location>
</feature>
<evidence type="ECO:0000256" key="1">
    <source>
        <dbReference type="SAM" id="SignalP"/>
    </source>
</evidence>
<evidence type="ECO:0008006" key="4">
    <source>
        <dbReference type="Google" id="ProtNLM"/>
    </source>
</evidence>
<dbReference type="RefSeq" id="WP_072785514.1">
    <property type="nucleotide sequence ID" value="NZ_CP045292.1"/>
</dbReference>
<dbReference type="STRING" id="683124.SAMN05444337_2461"/>
<dbReference type="PROSITE" id="PS51257">
    <property type="entry name" value="PROKAR_LIPOPROTEIN"/>
    <property type="match status" value="1"/>
</dbReference>
<dbReference type="EMBL" id="FQZH01000005">
    <property type="protein sequence ID" value="SHJ69190.1"/>
    <property type="molecule type" value="Genomic_DNA"/>
</dbReference>
<keyword evidence="1" id="KW-0732">Signal</keyword>
<dbReference type="Proteomes" id="UP000184232">
    <property type="component" value="Unassembled WGS sequence"/>
</dbReference>
<organism evidence="2 3">
    <name type="scientific">Flavobacterium haoranii</name>
    <dbReference type="NCBI Taxonomy" id="683124"/>
    <lineage>
        <taxon>Bacteria</taxon>
        <taxon>Pseudomonadati</taxon>
        <taxon>Bacteroidota</taxon>
        <taxon>Flavobacteriia</taxon>
        <taxon>Flavobacteriales</taxon>
        <taxon>Flavobacteriaceae</taxon>
        <taxon>Flavobacterium</taxon>
    </lineage>
</organism>
<evidence type="ECO:0000313" key="3">
    <source>
        <dbReference type="Proteomes" id="UP000184232"/>
    </source>
</evidence>
<gene>
    <name evidence="2" type="ORF">SAMN05444337_2461</name>
</gene>
<sequence length="174" mass="19756">MKKITLILAFIGMISLTSCTVEETHVVDNGYDNDTISEVWEYTNVDLHSGNGYSVFLDFPHTTYTSDMILVYRLADYGSAGDVWKLLPETYYFNDGTVDFGYSNDFTIYDAQINLFGYDLAGLDNAFKFDQIFRVVVIPGYYGNKMAAAVDFSDYNAVTTFYNIKEKDIVKISQ</sequence>
<proteinExistence type="predicted"/>
<dbReference type="AlphaFoldDB" id="A0A1M6LDC3"/>
<feature type="chain" id="PRO_5009919210" description="Lipoprotein" evidence="1">
    <location>
        <begin position="21"/>
        <end position="174"/>
    </location>
</feature>
<name>A0A1M6LDC3_9FLAO</name>
<keyword evidence="3" id="KW-1185">Reference proteome</keyword>
<protein>
    <recommendedName>
        <fullName evidence="4">Lipoprotein</fullName>
    </recommendedName>
</protein>